<dbReference type="GO" id="GO:0016042">
    <property type="term" value="P:lipid catabolic process"/>
    <property type="evidence" value="ECO:0007669"/>
    <property type="project" value="UniProtKB-UniRule"/>
</dbReference>
<dbReference type="Proteomes" id="UP000256645">
    <property type="component" value="Unassembled WGS sequence"/>
</dbReference>
<evidence type="ECO:0000256" key="1">
    <source>
        <dbReference type="ARBA" id="ARBA00022801"/>
    </source>
</evidence>
<organism evidence="6 7">
    <name type="scientific">Coleophoma cylindrospora</name>
    <dbReference type="NCBI Taxonomy" id="1849047"/>
    <lineage>
        <taxon>Eukaryota</taxon>
        <taxon>Fungi</taxon>
        <taxon>Dikarya</taxon>
        <taxon>Ascomycota</taxon>
        <taxon>Pezizomycotina</taxon>
        <taxon>Leotiomycetes</taxon>
        <taxon>Helotiales</taxon>
        <taxon>Dermateaceae</taxon>
        <taxon>Coleophoma</taxon>
    </lineage>
</organism>
<dbReference type="OrthoDB" id="1658288at2759"/>
<evidence type="ECO:0000256" key="2">
    <source>
        <dbReference type="ARBA" id="ARBA00022963"/>
    </source>
</evidence>
<dbReference type="Gene3D" id="3.40.1090.10">
    <property type="entry name" value="Cytosolic phospholipase A2 catalytic domain"/>
    <property type="match status" value="1"/>
</dbReference>
<evidence type="ECO:0000313" key="7">
    <source>
        <dbReference type="Proteomes" id="UP000256645"/>
    </source>
</evidence>
<proteinExistence type="predicted"/>
<keyword evidence="1 4" id="KW-0378">Hydrolase</keyword>
<name>A0A3D8RAQ3_9HELO</name>
<protein>
    <recommendedName>
        <fullName evidence="5">PNPLA domain-containing protein</fullName>
    </recommendedName>
</protein>
<dbReference type="SUPFAM" id="SSF52151">
    <property type="entry name" value="FabD/lysophospholipase-like"/>
    <property type="match status" value="1"/>
</dbReference>
<dbReference type="InterPro" id="IPR027417">
    <property type="entry name" value="P-loop_NTPase"/>
</dbReference>
<dbReference type="EMBL" id="PDLM01000008">
    <property type="protein sequence ID" value="RDW70998.1"/>
    <property type="molecule type" value="Genomic_DNA"/>
</dbReference>
<comment type="caution">
    <text evidence="6">The sequence shown here is derived from an EMBL/GenBank/DDBJ whole genome shotgun (WGS) entry which is preliminary data.</text>
</comment>
<keyword evidence="2 4" id="KW-0442">Lipid degradation</keyword>
<feature type="short sequence motif" description="GXSXG" evidence="4">
    <location>
        <begin position="60"/>
        <end position="64"/>
    </location>
</feature>
<feature type="domain" description="PNPLA" evidence="5">
    <location>
        <begin position="13"/>
        <end position="275"/>
    </location>
</feature>
<dbReference type="Gene3D" id="3.40.50.300">
    <property type="entry name" value="P-loop containing nucleotide triphosphate hydrolases"/>
    <property type="match status" value="1"/>
</dbReference>
<dbReference type="AlphaFoldDB" id="A0A3D8RAQ3"/>
<dbReference type="GO" id="GO:0016020">
    <property type="term" value="C:membrane"/>
    <property type="evidence" value="ECO:0007669"/>
    <property type="project" value="TreeGrafter"/>
</dbReference>
<dbReference type="PANTHER" id="PTHR24185:SF1">
    <property type="entry name" value="CALCIUM-INDEPENDENT PHOSPHOLIPASE A2-GAMMA"/>
    <property type="match status" value="1"/>
</dbReference>
<dbReference type="PROSITE" id="PS51635">
    <property type="entry name" value="PNPLA"/>
    <property type="match status" value="1"/>
</dbReference>
<dbReference type="SUPFAM" id="SSF52540">
    <property type="entry name" value="P-loop containing nucleoside triphosphate hydrolases"/>
    <property type="match status" value="1"/>
</dbReference>
<dbReference type="InterPro" id="IPR002641">
    <property type="entry name" value="PNPLA_dom"/>
</dbReference>
<sequence length="643" mass="72256">MDTPQPGRPKRILSLEGSGICGLSTILILKRLMRLYNEGTDEAAERTGKEPWQVFDMICGTSTGGIIAIMLGRLQMPLDECEEAYLSLVEKLFSPQHSKQSPLRGYGYFNANGKVDHKSLEDAIRFELKMVAERKRPARQTEMQGACSEFVGSSNKSSQPQKVKKTRTKLGKWLKTFSKQKAEGAELQNILLWDQDSECNVFVCTVCQKSSTPTALRSYPAEDNMDSIHKICKVWEAVRATVAAPAFFDPISIGKYGEILIDGGLKEHNPIARAKSGAKSEACSVWMGQELVITSIGTGTTRIECFEGTLINVANRLKEIATDWDGTWDGTWETFARDNRAMLDEDCLFRFAATDLEDVALGEAGEKDAIADRTNGYLQNWFTKKKLRNCKMALLGHRVSAVKHAETTSDRLGMGLSNITFKRNLNFVQRDHIFQEIEEKLSSRGPCRNVTLCGYDKSEIAREYVLGRREESPGCSIFWLPADSVDTFERAYLQVGRLLKIPGLSNKDADAKSLVQNKLSDERSGEWLIIVDNADDAEVLFKPMGPGTKTLFEYLPSSLKGSIIFNTRRPEVAVRLVPTRHNRIEIPKMSHLEATELVRKLRGEEFVLENSEAVDRILIELDYDHGMIAYFIAYSDVLRLFQI</sequence>
<feature type="short sequence motif" description="DGA/G" evidence="4">
    <location>
        <begin position="262"/>
        <end position="264"/>
    </location>
</feature>
<dbReference type="STRING" id="1849047.A0A3D8RAQ3"/>
<dbReference type="GO" id="GO:0019369">
    <property type="term" value="P:arachidonate metabolic process"/>
    <property type="evidence" value="ECO:0007669"/>
    <property type="project" value="TreeGrafter"/>
</dbReference>
<keyword evidence="3 4" id="KW-0443">Lipid metabolism</keyword>
<feature type="active site" description="Nucleophile" evidence="4">
    <location>
        <position position="62"/>
    </location>
</feature>
<dbReference type="GO" id="GO:0047499">
    <property type="term" value="F:calcium-independent phospholipase A2 activity"/>
    <property type="evidence" value="ECO:0007669"/>
    <property type="project" value="TreeGrafter"/>
</dbReference>
<evidence type="ECO:0000256" key="4">
    <source>
        <dbReference type="PROSITE-ProRule" id="PRU01161"/>
    </source>
</evidence>
<evidence type="ECO:0000256" key="3">
    <source>
        <dbReference type="ARBA" id="ARBA00023098"/>
    </source>
</evidence>
<feature type="short sequence motif" description="GXGXXG" evidence="4">
    <location>
        <begin position="17"/>
        <end position="22"/>
    </location>
</feature>
<dbReference type="Pfam" id="PF01734">
    <property type="entry name" value="Patatin"/>
    <property type="match status" value="1"/>
</dbReference>
<evidence type="ECO:0000259" key="5">
    <source>
        <dbReference type="PROSITE" id="PS51635"/>
    </source>
</evidence>
<feature type="active site" description="Proton acceptor" evidence="4">
    <location>
        <position position="262"/>
    </location>
</feature>
<dbReference type="PANTHER" id="PTHR24185">
    <property type="entry name" value="CALCIUM-INDEPENDENT PHOSPHOLIPASE A2-GAMMA"/>
    <property type="match status" value="1"/>
</dbReference>
<accession>A0A3D8RAQ3</accession>
<reference evidence="6 7" key="1">
    <citation type="journal article" date="2018" name="IMA Fungus">
        <title>IMA Genome-F 9: Draft genome sequence of Annulohypoxylon stygium, Aspergillus mulundensis, Berkeleyomyces basicola (syn. Thielaviopsis basicola), Ceratocystis smalleyi, two Cercospora beticola strains, Coleophoma cylindrospora, Fusarium fracticaudum, Phialophora cf. hyalina, and Morchella septimelata.</title>
        <authorList>
            <person name="Wingfield B.D."/>
            <person name="Bills G.F."/>
            <person name="Dong Y."/>
            <person name="Huang W."/>
            <person name="Nel W.J."/>
            <person name="Swalarsk-Parry B.S."/>
            <person name="Vaghefi N."/>
            <person name="Wilken P.M."/>
            <person name="An Z."/>
            <person name="de Beer Z.W."/>
            <person name="De Vos L."/>
            <person name="Chen L."/>
            <person name="Duong T.A."/>
            <person name="Gao Y."/>
            <person name="Hammerbacher A."/>
            <person name="Kikkert J.R."/>
            <person name="Li Y."/>
            <person name="Li H."/>
            <person name="Li K."/>
            <person name="Li Q."/>
            <person name="Liu X."/>
            <person name="Ma X."/>
            <person name="Naidoo K."/>
            <person name="Pethybridge S.J."/>
            <person name="Sun J."/>
            <person name="Steenkamp E.T."/>
            <person name="van der Nest M.A."/>
            <person name="van Wyk S."/>
            <person name="Wingfield M.J."/>
            <person name="Xiong C."/>
            <person name="Yue Q."/>
            <person name="Zhang X."/>
        </authorList>
    </citation>
    <scope>NUCLEOTIDE SEQUENCE [LARGE SCALE GENOMIC DNA]</scope>
    <source>
        <strain evidence="6 7">BP6252</strain>
    </source>
</reference>
<gene>
    <name evidence="6" type="ORF">BP6252_07561</name>
</gene>
<keyword evidence="7" id="KW-1185">Reference proteome</keyword>
<dbReference type="InterPro" id="IPR016035">
    <property type="entry name" value="Acyl_Trfase/lysoPLipase"/>
</dbReference>
<dbReference type="GO" id="GO:0046486">
    <property type="term" value="P:glycerolipid metabolic process"/>
    <property type="evidence" value="ECO:0007669"/>
    <property type="project" value="UniProtKB-ARBA"/>
</dbReference>
<evidence type="ECO:0000313" key="6">
    <source>
        <dbReference type="EMBL" id="RDW70998.1"/>
    </source>
</evidence>